<organism evidence="5 6">
    <name type="scientific">Carnegiea gigantea</name>
    <dbReference type="NCBI Taxonomy" id="171969"/>
    <lineage>
        <taxon>Eukaryota</taxon>
        <taxon>Viridiplantae</taxon>
        <taxon>Streptophyta</taxon>
        <taxon>Embryophyta</taxon>
        <taxon>Tracheophyta</taxon>
        <taxon>Spermatophyta</taxon>
        <taxon>Magnoliopsida</taxon>
        <taxon>eudicotyledons</taxon>
        <taxon>Gunneridae</taxon>
        <taxon>Pentapetalae</taxon>
        <taxon>Caryophyllales</taxon>
        <taxon>Cactineae</taxon>
        <taxon>Cactaceae</taxon>
        <taxon>Cactoideae</taxon>
        <taxon>Echinocereeae</taxon>
        <taxon>Carnegiea</taxon>
    </lineage>
</organism>
<evidence type="ECO:0000256" key="1">
    <source>
        <dbReference type="ARBA" id="ARBA00004123"/>
    </source>
</evidence>
<dbReference type="AlphaFoldDB" id="A0A9Q1GTW2"/>
<dbReference type="GO" id="GO:0005634">
    <property type="term" value="C:nucleus"/>
    <property type="evidence" value="ECO:0007669"/>
    <property type="project" value="UniProtKB-SubCell"/>
</dbReference>
<feature type="region of interest" description="Disordered" evidence="3">
    <location>
        <begin position="19"/>
        <end position="38"/>
    </location>
</feature>
<proteinExistence type="predicted"/>
<reference evidence="5" key="1">
    <citation type="submission" date="2022-04" db="EMBL/GenBank/DDBJ databases">
        <title>Carnegiea gigantea Genome sequencing and assembly v2.</title>
        <authorList>
            <person name="Copetti D."/>
            <person name="Sanderson M.J."/>
            <person name="Burquez A."/>
            <person name="Wojciechowski M.F."/>
        </authorList>
    </citation>
    <scope>NUCLEOTIDE SEQUENCE</scope>
    <source>
        <strain evidence="5">SGP5-SGP5p</strain>
        <tissue evidence="5">Aerial part</tissue>
    </source>
</reference>
<dbReference type="FunFam" id="1.10.246.20:FF:000003">
    <property type="entry name" value="Mediator of RNA polymerase II transcription subunit 15a"/>
    <property type="match status" value="1"/>
</dbReference>
<keyword evidence="2" id="KW-0539">Nucleus</keyword>
<accession>A0A9Q1GTW2</accession>
<dbReference type="Pfam" id="PF16987">
    <property type="entry name" value="KIX_2"/>
    <property type="match status" value="1"/>
</dbReference>
<dbReference type="EMBL" id="JAKOGI010001667">
    <property type="protein sequence ID" value="KAJ8424493.1"/>
    <property type="molecule type" value="Genomic_DNA"/>
</dbReference>
<evidence type="ECO:0000259" key="4">
    <source>
        <dbReference type="Pfam" id="PF16987"/>
    </source>
</evidence>
<comment type="caution">
    <text evidence="5">The sequence shown here is derived from an EMBL/GenBank/DDBJ whole genome shotgun (WGS) entry which is preliminary data.</text>
</comment>
<dbReference type="Gene3D" id="1.10.246.20">
    <property type="entry name" value="Coactivator CBP, KIX domain"/>
    <property type="match status" value="1"/>
</dbReference>
<dbReference type="PANTHER" id="PTHR33137:SF4">
    <property type="entry name" value="MEDIATOR OF RNA POLYMERASE II TRANSCRIPTION SUBUNIT 15A-RELATED"/>
    <property type="match status" value="1"/>
</dbReference>
<sequence>MGFGEDMEGIVEELGKAGSLAKNGSRKESERINEGTGDLVVHGDDDSFLAAVAPARPEHRGVCSILILQMETLKRHLPVSGQEGLEELKKIAIRFEEKIYSAATSQSDYLRKISLKMLTMESKSQNTLPNAMPSNAAGVSRNPQDQGTSIKEGIIYCLYAV</sequence>
<evidence type="ECO:0000313" key="6">
    <source>
        <dbReference type="Proteomes" id="UP001153076"/>
    </source>
</evidence>
<dbReference type="InterPro" id="IPR044661">
    <property type="entry name" value="MED15a/b/c-like"/>
</dbReference>
<dbReference type="InterPro" id="IPR036529">
    <property type="entry name" value="KIX_dom_sf"/>
</dbReference>
<dbReference type="GO" id="GO:0031490">
    <property type="term" value="F:chromatin DNA binding"/>
    <property type="evidence" value="ECO:0007669"/>
    <property type="project" value="InterPro"/>
</dbReference>
<dbReference type="Proteomes" id="UP001153076">
    <property type="component" value="Unassembled WGS sequence"/>
</dbReference>
<feature type="domain" description="Mediator complex subunit 15 KIX" evidence="4">
    <location>
        <begin position="70"/>
        <end position="128"/>
    </location>
</feature>
<feature type="region of interest" description="Disordered" evidence="3">
    <location>
        <begin position="125"/>
        <end position="145"/>
    </location>
</feature>
<keyword evidence="6" id="KW-1185">Reference proteome</keyword>
<name>A0A9Q1GTW2_9CARY</name>
<evidence type="ECO:0000256" key="2">
    <source>
        <dbReference type="ARBA" id="ARBA00023242"/>
    </source>
</evidence>
<dbReference type="PANTHER" id="PTHR33137">
    <property type="entry name" value="MEDIATOR OF RNA POLYMERASE II TRANSCRIPTION SUBUNIT 15A-RELATED"/>
    <property type="match status" value="1"/>
</dbReference>
<dbReference type="GO" id="GO:0003713">
    <property type="term" value="F:transcription coactivator activity"/>
    <property type="evidence" value="ECO:0007669"/>
    <property type="project" value="InterPro"/>
</dbReference>
<dbReference type="OrthoDB" id="1912459at2759"/>
<protein>
    <recommendedName>
        <fullName evidence="4">Mediator complex subunit 15 KIX domain-containing protein</fullName>
    </recommendedName>
</protein>
<evidence type="ECO:0000256" key="3">
    <source>
        <dbReference type="SAM" id="MobiDB-lite"/>
    </source>
</evidence>
<comment type="subcellular location">
    <subcellularLocation>
        <location evidence="1">Nucleus</location>
    </subcellularLocation>
</comment>
<dbReference type="InterPro" id="IPR036546">
    <property type="entry name" value="MED15_KIX"/>
</dbReference>
<evidence type="ECO:0000313" key="5">
    <source>
        <dbReference type="EMBL" id="KAJ8424493.1"/>
    </source>
</evidence>
<gene>
    <name evidence="5" type="ORF">Cgig2_014405</name>
</gene>